<evidence type="ECO:0000313" key="2">
    <source>
        <dbReference type="EMBL" id="OMI36779.1"/>
    </source>
</evidence>
<dbReference type="EMBL" id="ASQP01000321">
    <property type="protein sequence ID" value="OMI36779.1"/>
    <property type="molecule type" value="Genomic_DNA"/>
</dbReference>
<dbReference type="Proteomes" id="UP000186168">
    <property type="component" value="Unassembled WGS sequence"/>
</dbReference>
<evidence type="ECO:0000256" key="1">
    <source>
        <dbReference type="SAM" id="MobiDB-lite"/>
    </source>
</evidence>
<protein>
    <submittedName>
        <fullName evidence="2">Integrase catalytic region</fullName>
    </submittedName>
</protein>
<sequence>MLGLVGGGCPWWRSSDRSVGRVLWSCWADRAVFSALARHLPPVLRRHRLVTPGTLLTWHRRLVRWKWRQTTVGSGRPPLPEETVALIQRHHRVRRRLRRQRHSRHPDTATKPPVKRVRRTMDTHRPRRMHRPPPHHRRTTPAHRPHHVRQALQHRTSPPQPRATSTRRRPAHHPPTCWRSQAPPSPWWTAQRVPHHAAPTASPSTENAQLSSPLGIMTPFRRVTHADPLSGHAPLPSSLSTQS</sequence>
<reference evidence="2 3" key="1">
    <citation type="submission" date="2013-05" db="EMBL/GenBank/DDBJ databases">
        <title>Genome sequence of Streptomyces sparsogenes DSM 40356.</title>
        <authorList>
            <person name="Coyne S."/>
            <person name="Seebeck F.P."/>
        </authorList>
    </citation>
    <scope>NUCLEOTIDE SEQUENCE [LARGE SCALE GENOMIC DNA]</scope>
    <source>
        <strain evidence="2 3">DSM 40356</strain>
    </source>
</reference>
<keyword evidence="3" id="KW-1185">Reference proteome</keyword>
<accession>A0A1R1SFI5</accession>
<comment type="caution">
    <text evidence="2">The sequence shown here is derived from an EMBL/GenBank/DDBJ whole genome shotgun (WGS) entry which is preliminary data.</text>
</comment>
<proteinExistence type="predicted"/>
<feature type="compositionally biased region" description="Polar residues" evidence="1">
    <location>
        <begin position="201"/>
        <end position="212"/>
    </location>
</feature>
<evidence type="ECO:0000313" key="3">
    <source>
        <dbReference type="Proteomes" id="UP000186168"/>
    </source>
</evidence>
<feature type="compositionally biased region" description="Basic residues" evidence="1">
    <location>
        <begin position="125"/>
        <end position="149"/>
    </location>
</feature>
<gene>
    <name evidence="2" type="ORF">SPAR_23731</name>
</gene>
<feature type="region of interest" description="Disordered" evidence="1">
    <location>
        <begin position="91"/>
        <end position="213"/>
    </location>
</feature>
<name>A0A1R1SFI5_9ACTN</name>
<dbReference type="AlphaFoldDB" id="A0A1R1SFI5"/>
<feature type="compositionally biased region" description="Basic residues" evidence="1">
    <location>
        <begin position="91"/>
        <end position="104"/>
    </location>
</feature>
<organism evidence="2 3">
    <name type="scientific">Streptomyces sparsogenes DSM 40356</name>
    <dbReference type="NCBI Taxonomy" id="1331668"/>
    <lineage>
        <taxon>Bacteria</taxon>
        <taxon>Bacillati</taxon>
        <taxon>Actinomycetota</taxon>
        <taxon>Actinomycetes</taxon>
        <taxon>Kitasatosporales</taxon>
        <taxon>Streptomycetaceae</taxon>
        <taxon>Streptomyces</taxon>
    </lineage>
</organism>